<organism evidence="1 2">
    <name type="scientific">Rhodnius prolixus</name>
    <name type="common">Triatomid bug</name>
    <dbReference type="NCBI Taxonomy" id="13249"/>
    <lineage>
        <taxon>Eukaryota</taxon>
        <taxon>Metazoa</taxon>
        <taxon>Ecdysozoa</taxon>
        <taxon>Arthropoda</taxon>
        <taxon>Hexapoda</taxon>
        <taxon>Insecta</taxon>
        <taxon>Pterygota</taxon>
        <taxon>Neoptera</taxon>
        <taxon>Paraneoptera</taxon>
        <taxon>Hemiptera</taxon>
        <taxon>Heteroptera</taxon>
        <taxon>Panheteroptera</taxon>
        <taxon>Cimicomorpha</taxon>
        <taxon>Reduviidae</taxon>
        <taxon>Triatominae</taxon>
        <taxon>Rhodnius</taxon>
    </lineage>
</organism>
<dbReference type="EnsemblMetazoa" id="RPRC006685-RA">
    <property type="protein sequence ID" value="RPRC006685-PA"/>
    <property type="gene ID" value="RPRC006685"/>
</dbReference>
<keyword evidence="2" id="KW-1185">Reference proteome</keyword>
<sequence length="208" mass="23665">MDQKEFRVLIKLTYELNTLTNLILIGDCNAHIGEAQVLPAQLLNQSQCALAKKRRSKDSKIDSRGKQFLEMCEDENFVILNGRTLNDQSGEYTYISKVGCSVVDFCCVTTPCLPFVHDFKVLADTFSDHMPITLQLSTGMKHYEENLTPLLPKLIWVQKNEEVYQSRLEQDLNMTVCNGSVKEEVEHLLSCIKRAAENRKGGNPTHRQ</sequence>
<dbReference type="HOGENOM" id="CLU_1397941_0_0_1"/>
<dbReference type="STRING" id="13249.T1HRL5"/>
<dbReference type="Gene3D" id="3.60.10.10">
    <property type="entry name" value="Endonuclease/exonuclease/phosphatase"/>
    <property type="match status" value="1"/>
</dbReference>
<dbReference type="VEuPathDB" id="VectorBase:RPRC006685"/>
<dbReference type="InterPro" id="IPR036691">
    <property type="entry name" value="Endo/exonu/phosph_ase_sf"/>
</dbReference>
<evidence type="ECO:0000313" key="2">
    <source>
        <dbReference type="Proteomes" id="UP000015103"/>
    </source>
</evidence>
<reference evidence="1" key="1">
    <citation type="submission" date="2015-05" db="UniProtKB">
        <authorList>
            <consortium name="EnsemblMetazoa"/>
        </authorList>
    </citation>
    <scope>IDENTIFICATION</scope>
</reference>
<dbReference type="SUPFAM" id="SSF56219">
    <property type="entry name" value="DNase I-like"/>
    <property type="match status" value="1"/>
</dbReference>
<dbReference type="OMA" id="LEMCEDE"/>
<dbReference type="AlphaFoldDB" id="T1HRL5"/>
<dbReference type="InParanoid" id="T1HRL5"/>
<accession>T1HRL5</accession>
<proteinExistence type="predicted"/>
<protein>
    <submittedName>
        <fullName evidence="1">Endo/exonuclease/phosphatase domain-containing protein</fullName>
    </submittedName>
</protein>
<dbReference type="eggNOG" id="ENOG502S130">
    <property type="taxonomic scope" value="Eukaryota"/>
</dbReference>
<name>T1HRL5_RHOPR</name>
<dbReference type="Proteomes" id="UP000015103">
    <property type="component" value="Unassembled WGS sequence"/>
</dbReference>
<evidence type="ECO:0000313" key="1">
    <source>
        <dbReference type="EnsemblMetazoa" id="RPRC006685-PA"/>
    </source>
</evidence>
<dbReference type="EMBL" id="ACPB03008907">
    <property type="status" value="NOT_ANNOTATED_CDS"/>
    <property type="molecule type" value="Genomic_DNA"/>
</dbReference>